<evidence type="ECO:0000256" key="1">
    <source>
        <dbReference type="ARBA" id="ARBA00004606"/>
    </source>
</evidence>
<comment type="subcellular location">
    <subcellularLocation>
        <location evidence="1 11">Membrane</location>
        <topology evidence="1 11">Single-pass type II membrane protein</topology>
    </subcellularLocation>
</comment>
<evidence type="ECO:0000256" key="9">
    <source>
        <dbReference type="ARBA" id="ARBA00023136"/>
    </source>
</evidence>
<feature type="domain" description="Galactosyltransferase C-terminal" evidence="12">
    <location>
        <begin position="298"/>
        <end position="375"/>
    </location>
</feature>
<evidence type="ECO:0000256" key="8">
    <source>
        <dbReference type="ARBA" id="ARBA00022989"/>
    </source>
</evidence>
<evidence type="ECO:0000256" key="3">
    <source>
        <dbReference type="ARBA" id="ARBA00005735"/>
    </source>
</evidence>
<accession>A0A443QN95</accession>
<dbReference type="PANTHER" id="PTHR19300">
    <property type="entry name" value="BETA-1,4-GALACTOSYLTRANSFERASE"/>
    <property type="match status" value="1"/>
</dbReference>
<dbReference type="GO" id="GO:0008378">
    <property type="term" value="F:galactosyltransferase activity"/>
    <property type="evidence" value="ECO:0007669"/>
    <property type="project" value="TreeGrafter"/>
</dbReference>
<dbReference type="Pfam" id="PF02709">
    <property type="entry name" value="Glyco_transf_7C"/>
    <property type="match status" value="1"/>
</dbReference>
<gene>
    <name evidence="14" type="ORF">B4U79_01330</name>
    <name evidence="15" type="ORF">B4U79_02257</name>
</gene>
<dbReference type="PANTHER" id="PTHR19300:SF57">
    <property type="entry name" value="BETA-1,4-N-ACETYLGALACTOSAMINYLTRANSFERASE"/>
    <property type="match status" value="1"/>
</dbReference>
<dbReference type="InterPro" id="IPR027995">
    <property type="entry name" value="Galactosyl_T_N"/>
</dbReference>
<keyword evidence="4 11" id="KW-0328">Glycosyltransferase</keyword>
<feature type="domain" description="Galactosyltransferase N-terminal" evidence="13">
    <location>
        <begin position="162"/>
        <end position="293"/>
    </location>
</feature>
<comment type="cofactor">
    <cofactor evidence="11">
        <name>Mn(2+)</name>
        <dbReference type="ChEBI" id="CHEBI:29035"/>
    </cofactor>
</comment>
<dbReference type="GO" id="GO:0005975">
    <property type="term" value="P:carbohydrate metabolic process"/>
    <property type="evidence" value="ECO:0007669"/>
    <property type="project" value="InterPro"/>
</dbReference>
<sequence length="427" mass="49256">EFNAKLDIRGLRSFYQCLPLVCNAWRSNVGTSAVKTKQLCDSKGKQKFRFQSVSSVISAFVKMPPPLANAIAINSQSHLNSNFCRMHGYKVLAAIIVLFLFMQYITNFVEYNGKFTQTSPRFSLTSFNSIDVDKRNGFKAYLNSTNSAFQFQNSTIPSSSLCPLVPPKLVGRLRVMDECPTFEELEAMNPQLLPGGRYFPTDCTARQKVAVIIPYRNRERHLRIFLHNIHPFLMRQQLDYGIYVVEQIGDSKFNRAKLFNIGFVEILKQYDFTCFIFHDVDLIPEDDRNLYKCADQPRHLSVSINTMKYKLPYTTLFGGVSALTKEQMEAVNGFSNVYWGWGGEDDDMSHRIRAKGFRISRYPANIARYTMLSHKKDVPSPERYKKLYSARARFKTDGLSNLNYKVEDIKFKKLYTWILVDPLAPKR</sequence>
<evidence type="ECO:0000313" key="16">
    <source>
        <dbReference type="Proteomes" id="UP000285301"/>
    </source>
</evidence>
<name>A0A443QN95_9ACAR</name>
<dbReference type="Gene3D" id="3.90.550.10">
    <property type="entry name" value="Spore Coat Polysaccharide Biosynthesis Protein SpsA, Chain A"/>
    <property type="match status" value="1"/>
</dbReference>
<dbReference type="STRING" id="1965070.A0A443QN95"/>
<dbReference type="InterPro" id="IPR027791">
    <property type="entry name" value="Galactosyl_T_C"/>
</dbReference>
<evidence type="ECO:0000313" key="15">
    <source>
        <dbReference type="EMBL" id="RWS06451.1"/>
    </source>
</evidence>
<evidence type="ECO:0000256" key="5">
    <source>
        <dbReference type="ARBA" id="ARBA00022679"/>
    </source>
</evidence>
<dbReference type="EC" id="2.4.1.-" evidence="11"/>
<reference evidence="14 16" key="1">
    <citation type="journal article" date="2018" name="Gigascience">
        <title>Genomes of trombidid mites reveal novel predicted allergens and laterally-transferred genes associated with secondary metabolism.</title>
        <authorList>
            <person name="Dong X."/>
            <person name="Chaisiri K."/>
            <person name="Xia D."/>
            <person name="Armstrong S.D."/>
            <person name="Fang Y."/>
            <person name="Donnelly M.J."/>
            <person name="Kadowaki T."/>
            <person name="McGarry J.W."/>
            <person name="Darby A.C."/>
            <person name="Makepeace B.L."/>
        </authorList>
    </citation>
    <scope>NUCLEOTIDE SEQUENCE [LARGE SCALE GENOMIC DNA]</scope>
    <source>
        <strain evidence="14">UoL-WK</strain>
    </source>
</reference>
<keyword evidence="11" id="KW-0479">Metal-binding</keyword>
<dbReference type="GO" id="GO:0046872">
    <property type="term" value="F:metal ion binding"/>
    <property type="evidence" value="ECO:0007669"/>
    <property type="project" value="UniProtKB-UniRule"/>
</dbReference>
<feature type="transmembrane region" description="Helical" evidence="11">
    <location>
        <begin position="91"/>
        <end position="109"/>
    </location>
</feature>
<evidence type="ECO:0000259" key="13">
    <source>
        <dbReference type="Pfam" id="PF13733"/>
    </source>
</evidence>
<protein>
    <recommendedName>
        <fullName evidence="11">Beta-1,4-N-acetylgalactosaminyltransferase</fullName>
        <ecNumber evidence="11">2.4.1.-</ecNumber>
    </recommendedName>
    <alternativeName>
        <fullName evidence="11">Beta-4-GalNAcT</fullName>
    </alternativeName>
</protein>
<comment type="caution">
    <text evidence="14">The sequence shown here is derived from an EMBL/GenBank/DDBJ whole genome shotgun (WGS) entry which is preliminary data.</text>
</comment>
<evidence type="ECO:0000256" key="4">
    <source>
        <dbReference type="ARBA" id="ARBA00022676"/>
    </source>
</evidence>
<dbReference type="EMBL" id="NCKU01004097">
    <property type="protein sequence ID" value="RWS06451.1"/>
    <property type="molecule type" value="Genomic_DNA"/>
</dbReference>
<dbReference type="AlphaFoldDB" id="A0A443QN95"/>
<organism evidence="14 16">
    <name type="scientific">Dinothrombium tinctorium</name>
    <dbReference type="NCBI Taxonomy" id="1965070"/>
    <lineage>
        <taxon>Eukaryota</taxon>
        <taxon>Metazoa</taxon>
        <taxon>Ecdysozoa</taxon>
        <taxon>Arthropoda</taxon>
        <taxon>Chelicerata</taxon>
        <taxon>Arachnida</taxon>
        <taxon>Acari</taxon>
        <taxon>Acariformes</taxon>
        <taxon>Trombidiformes</taxon>
        <taxon>Prostigmata</taxon>
        <taxon>Anystina</taxon>
        <taxon>Parasitengona</taxon>
        <taxon>Trombidioidea</taxon>
        <taxon>Trombidiidae</taxon>
        <taxon>Dinothrombium</taxon>
    </lineage>
</organism>
<keyword evidence="6 11" id="KW-0812">Transmembrane</keyword>
<evidence type="ECO:0000256" key="11">
    <source>
        <dbReference type="RuleBase" id="RU368121"/>
    </source>
</evidence>
<dbReference type="Pfam" id="PF13733">
    <property type="entry name" value="Glyco_transf_7N"/>
    <property type="match status" value="1"/>
</dbReference>
<dbReference type="GO" id="GO:0033842">
    <property type="term" value="F:N-acetyl-beta-glucosaminyl-derivative 4-beta-N-acetylgalactosaminyltransferase activity"/>
    <property type="evidence" value="ECO:0007669"/>
    <property type="project" value="TreeGrafter"/>
</dbReference>
<dbReference type="PRINTS" id="PR02050">
    <property type="entry name" value="B14GALTRFASE"/>
</dbReference>
<keyword evidence="9 11" id="KW-0472">Membrane</keyword>
<evidence type="ECO:0000259" key="12">
    <source>
        <dbReference type="Pfam" id="PF02709"/>
    </source>
</evidence>
<proteinExistence type="inferred from homology"/>
<comment type="similarity">
    <text evidence="3 11">Belongs to the glycosyltransferase 7 family.</text>
</comment>
<dbReference type="GO" id="GO:0016020">
    <property type="term" value="C:membrane"/>
    <property type="evidence" value="ECO:0007669"/>
    <property type="project" value="UniProtKB-SubCell"/>
</dbReference>
<dbReference type="GO" id="GO:0006688">
    <property type="term" value="P:glycosphingolipid biosynthetic process"/>
    <property type="evidence" value="ECO:0007669"/>
    <property type="project" value="TreeGrafter"/>
</dbReference>
<keyword evidence="7 11" id="KW-0735">Signal-anchor</keyword>
<evidence type="ECO:0000256" key="7">
    <source>
        <dbReference type="ARBA" id="ARBA00022968"/>
    </source>
</evidence>
<evidence type="ECO:0000313" key="14">
    <source>
        <dbReference type="EMBL" id="RWS04490.1"/>
    </source>
</evidence>
<reference evidence="14" key="2">
    <citation type="submission" date="2018-11" db="EMBL/GenBank/DDBJ databases">
        <title>Trombidioid mite genomics.</title>
        <authorList>
            <person name="Dong X."/>
        </authorList>
    </citation>
    <scope>NUCLEOTIDE SEQUENCE</scope>
    <source>
        <strain evidence="14">UoL-WK</strain>
    </source>
</reference>
<dbReference type="CDD" id="cd00899">
    <property type="entry name" value="b4GalT"/>
    <property type="match status" value="1"/>
</dbReference>
<comment type="function">
    <text evidence="11">Catalyzes the transfer of galactose onto proteins or lipids.</text>
</comment>
<feature type="non-terminal residue" evidence="14">
    <location>
        <position position="1"/>
    </location>
</feature>
<dbReference type="OrthoDB" id="10038994at2759"/>
<dbReference type="GO" id="GO:0005794">
    <property type="term" value="C:Golgi apparatus"/>
    <property type="evidence" value="ECO:0007669"/>
    <property type="project" value="TreeGrafter"/>
</dbReference>
<keyword evidence="5 11" id="KW-0808">Transferase</keyword>
<dbReference type="InterPro" id="IPR029044">
    <property type="entry name" value="Nucleotide-diphossugar_trans"/>
</dbReference>
<evidence type="ECO:0000256" key="6">
    <source>
        <dbReference type="ARBA" id="ARBA00022692"/>
    </source>
</evidence>
<comment type="pathway">
    <text evidence="2 11">Protein modification; protein glycosylation.</text>
</comment>
<dbReference type="UniPathway" id="UPA00378"/>
<keyword evidence="11" id="KW-0464">Manganese</keyword>
<dbReference type="Proteomes" id="UP000285301">
    <property type="component" value="Unassembled WGS sequence"/>
</dbReference>
<dbReference type="SUPFAM" id="SSF53448">
    <property type="entry name" value="Nucleotide-diphospho-sugar transferases"/>
    <property type="match status" value="1"/>
</dbReference>
<keyword evidence="8 11" id="KW-1133">Transmembrane helix</keyword>
<evidence type="ECO:0000256" key="10">
    <source>
        <dbReference type="ARBA" id="ARBA00023180"/>
    </source>
</evidence>
<dbReference type="EMBL" id="NCKU01005501">
    <property type="protein sequence ID" value="RWS04490.1"/>
    <property type="molecule type" value="Genomic_DNA"/>
</dbReference>
<evidence type="ECO:0000256" key="2">
    <source>
        <dbReference type="ARBA" id="ARBA00004922"/>
    </source>
</evidence>
<feature type="non-terminal residue" evidence="14">
    <location>
        <position position="427"/>
    </location>
</feature>
<keyword evidence="16" id="KW-1185">Reference proteome</keyword>
<dbReference type="InterPro" id="IPR003859">
    <property type="entry name" value="Galactosyl_T"/>
</dbReference>
<keyword evidence="10 11" id="KW-0325">Glycoprotein</keyword>